<keyword evidence="1" id="KW-0472">Membrane</keyword>
<comment type="caution">
    <text evidence="2">The sequence shown here is derived from an EMBL/GenBank/DDBJ whole genome shotgun (WGS) entry which is preliminary data.</text>
</comment>
<name>A0A511M8X3_9NOCA</name>
<keyword evidence="1" id="KW-1133">Transmembrane helix</keyword>
<feature type="transmembrane region" description="Helical" evidence="1">
    <location>
        <begin position="35"/>
        <end position="55"/>
    </location>
</feature>
<evidence type="ECO:0000256" key="1">
    <source>
        <dbReference type="SAM" id="Phobius"/>
    </source>
</evidence>
<reference evidence="2 3" key="1">
    <citation type="submission" date="2019-07" db="EMBL/GenBank/DDBJ databases">
        <title>Whole genome shotgun sequence of Nocardia ninae NBRC 108245.</title>
        <authorList>
            <person name="Hosoyama A."/>
            <person name="Uohara A."/>
            <person name="Ohji S."/>
            <person name="Ichikawa N."/>
        </authorList>
    </citation>
    <scope>NUCLEOTIDE SEQUENCE [LARGE SCALE GENOMIC DNA]</scope>
    <source>
        <strain evidence="2 3">NBRC 108245</strain>
    </source>
</reference>
<dbReference type="AlphaFoldDB" id="A0A511M8X3"/>
<gene>
    <name evidence="2" type="ORF">NN4_15580</name>
</gene>
<dbReference type="EMBL" id="BJXA01000007">
    <property type="protein sequence ID" value="GEM37039.1"/>
    <property type="molecule type" value="Genomic_DNA"/>
</dbReference>
<evidence type="ECO:0000313" key="2">
    <source>
        <dbReference type="EMBL" id="GEM37039.1"/>
    </source>
</evidence>
<organism evidence="2 3">
    <name type="scientific">Nocardia ninae NBRC 108245</name>
    <dbReference type="NCBI Taxonomy" id="1210091"/>
    <lineage>
        <taxon>Bacteria</taxon>
        <taxon>Bacillati</taxon>
        <taxon>Actinomycetota</taxon>
        <taxon>Actinomycetes</taxon>
        <taxon>Mycobacteriales</taxon>
        <taxon>Nocardiaceae</taxon>
        <taxon>Nocardia</taxon>
    </lineage>
</organism>
<proteinExistence type="predicted"/>
<sequence>MSQGYWLPTESGYGATALGIPPAPPSKKPGRAVRIGIAAALVVGVAVCLVIGFWVSMPSAPDDDTIAAGDCAKVWGTTSDADLEKVDCVDPQANYRVAVRVDNGTEACPSGDYAYYKRAGLDGYRLCLTLNAAEGECFEDLPGSISRKTTCDLGKYRVGKIVRGTTDRMTCGTDTTAEWALVYPTPERMTICMRKL</sequence>
<evidence type="ECO:0000313" key="3">
    <source>
        <dbReference type="Proteomes" id="UP000321424"/>
    </source>
</evidence>
<keyword evidence="3" id="KW-1185">Reference proteome</keyword>
<accession>A0A511M8X3</accession>
<protein>
    <submittedName>
        <fullName evidence="2">Uncharacterized protein</fullName>
    </submittedName>
</protein>
<dbReference type="Proteomes" id="UP000321424">
    <property type="component" value="Unassembled WGS sequence"/>
</dbReference>
<keyword evidence="1" id="KW-0812">Transmembrane</keyword>
<dbReference type="OrthoDB" id="4749283at2"/>
<dbReference type="RefSeq" id="WP_147129255.1">
    <property type="nucleotide sequence ID" value="NZ_BJXA01000007.1"/>
</dbReference>